<dbReference type="RefSeq" id="XP_038061978.1">
    <property type="nucleotide sequence ID" value="XM_038206050.1"/>
</dbReference>
<accession>A0A914AE13</accession>
<dbReference type="AlphaFoldDB" id="A0A914AE13"/>
<dbReference type="EnsemblMetazoa" id="XM_038206050.1">
    <property type="protein sequence ID" value="XP_038061978.1"/>
    <property type="gene ID" value="LOC119732507"/>
</dbReference>
<proteinExistence type="predicted"/>
<organism evidence="2 3">
    <name type="scientific">Patiria miniata</name>
    <name type="common">Bat star</name>
    <name type="synonym">Asterina miniata</name>
    <dbReference type="NCBI Taxonomy" id="46514"/>
    <lineage>
        <taxon>Eukaryota</taxon>
        <taxon>Metazoa</taxon>
        <taxon>Echinodermata</taxon>
        <taxon>Eleutherozoa</taxon>
        <taxon>Asterozoa</taxon>
        <taxon>Asteroidea</taxon>
        <taxon>Valvatacea</taxon>
        <taxon>Valvatida</taxon>
        <taxon>Asterinidae</taxon>
        <taxon>Patiria</taxon>
    </lineage>
</organism>
<dbReference type="OrthoDB" id="9992297at2759"/>
<feature type="region of interest" description="Disordered" evidence="1">
    <location>
        <begin position="1"/>
        <end position="58"/>
    </location>
</feature>
<sequence>MSAPVSTLPTLPRLTTQETGVSVIPTSSTAPSMVRRSSSKTFINEGAGQPKGLSKSWDERLTRTANGGRPLPRLNPLQPQRLGRTVTLETTDTHYQNDLRSLVMKREQYHKSHNRWMKPFYGSKVEQEDYRKNTREILKSQMSDRESTYRRYLLERMEESDRAIGYDRKCLEEDHVAFQKKSAFLQQFRDENKRLMELKEQQKKLSRLHTNQSEGELLRYNPINWSQTLR</sequence>
<evidence type="ECO:0000256" key="1">
    <source>
        <dbReference type="SAM" id="MobiDB-lite"/>
    </source>
</evidence>
<feature type="compositionally biased region" description="Polar residues" evidence="1">
    <location>
        <begin position="1"/>
        <end position="42"/>
    </location>
</feature>
<evidence type="ECO:0000313" key="3">
    <source>
        <dbReference type="Proteomes" id="UP000887568"/>
    </source>
</evidence>
<reference evidence="2" key="1">
    <citation type="submission" date="2022-11" db="UniProtKB">
        <authorList>
            <consortium name="EnsemblMetazoa"/>
        </authorList>
    </citation>
    <scope>IDENTIFICATION</scope>
</reference>
<dbReference type="OMA" id="PDVHQHN"/>
<keyword evidence="3" id="KW-1185">Reference proteome</keyword>
<dbReference type="GeneID" id="119732507"/>
<evidence type="ECO:0000313" key="2">
    <source>
        <dbReference type="EnsemblMetazoa" id="XP_038061978.1"/>
    </source>
</evidence>
<protein>
    <submittedName>
        <fullName evidence="2">Uncharacterized protein</fullName>
    </submittedName>
</protein>
<name>A0A914AE13_PATMI</name>
<dbReference type="Proteomes" id="UP000887568">
    <property type="component" value="Unplaced"/>
</dbReference>